<dbReference type="InterPro" id="IPR036388">
    <property type="entry name" value="WH-like_DNA-bd_sf"/>
</dbReference>
<dbReference type="SUPFAM" id="SSF46785">
    <property type="entry name" value="Winged helix' DNA-binding domain"/>
    <property type="match status" value="1"/>
</dbReference>
<protein>
    <submittedName>
        <fullName evidence="5">MarR family transcriptional regulator</fullName>
    </submittedName>
</protein>
<evidence type="ECO:0000313" key="5">
    <source>
        <dbReference type="EMBL" id="QEN08799.1"/>
    </source>
</evidence>
<keyword evidence="6" id="KW-1185">Reference proteome</keyword>
<dbReference type="PRINTS" id="PR00598">
    <property type="entry name" value="HTHMARR"/>
</dbReference>
<evidence type="ECO:0000256" key="3">
    <source>
        <dbReference type="ARBA" id="ARBA00023163"/>
    </source>
</evidence>
<dbReference type="Proteomes" id="UP000324209">
    <property type="component" value="Chromosome"/>
</dbReference>
<evidence type="ECO:0000313" key="6">
    <source>
        <dbReference type="Proteomes" id="UP000324209"/>
    </source>
</evidence>
<evidence type="ECO:0000256" key="2">
    <source>
        <dbReference type="ARBA" id="ARBA00023125"/>
    </source>
</evidence>
<dbReference type="PROSITE" id="PS50995">
    <property type="entry name" value="HTH_MARR_2"/>
    <property type="match status" value="1"/>
</dbReference>
<dbReference type="KEGG" id="ock:EXM22_12665"/>
<dbReference type="InterPro" id="IPR000835">
    <property type="entry name" value="HTH_MarR-typ"/>
</dbReference>
<proteinExistence type="predicted"/>
<keyword evidence="3" id="KW-0804">Transcription</keyword>
<dbReference type="GO" id="GO:0003677">
    <property type="term" value="F:DNA binding"/>
    <property type="evidence" value="ECO:0007669"/>
    <property type="project" value="UniProtKB-KW"/>
</dbReference>
<dbReference type="Pfam" id="PF01047">
    <property type="entry name" value="MarR"/>
    <property type="match status" value="1"/>
</dbReference>
<keyword evidence="2" id="KW-0238">DNA-binding</keyword>
<name>A0A5C1QNK3_9SPIO</name>
<dbReference type="RefSeq" id="WP_149486878.1">
    <property type="nucleotide sequence ID" value="NZ_CP036150.1"/>
</dbReference>
<accession>A0A5C1QNK3</accession>
<dbReference type="OrthoDB" id="9799747at2"/>
<evidence type="ECO:0000256" key="1">
    <source>
        <dbReference type="ARBA" id="ARBA00023015"/>
    </source>
</evidence>
<sequence length="147" mass="16553">MNKISYGHENDLNLKLVIALARSLQYLHRGEGKNIQDAGLTLSQFSVLEALYHKGDLRICEIIEKTLSSGGNMTVVVNNLVKDGMVARYQDPDDGRASKICLTDKGRSIIDELFPRHIESLRSLFTSLKEEEKLQLLKILKKLTGKK</sequence>
<organism evidence="5 6">
    <name type="scientific">Oceanispirochaeta crateris</name>
    <dbReference type="NCBI Taxonomy" id="2518645"/>
    <lineage>
        <taxon>Bacteria</taxon>
        <taxon>Pseudomonadati</taxon>
        <taxon>Spirochaetota</taxon>
        <taxon>Spirochaetia</taxon>
        <taxon>Spirochaetales</taxon>
        <taxon>Spirochaetaceae</taxon>
        <taxon>Oceanispirochaeta</taxon>
    </lineage>
</organism>
<feature type="domain" description="HTH marR-type" evidence="4">
    <location>
        <begin position="13"/>
        <end position="145"/>
    </location>
</feature>
<gene>
    <name evidence="5" type="ORF">EXM22_12665</name>
</gene>
<evidence type="ECO:0000259" key="4">
    <source>
        <dbReference type="PROSITE" id="PS50995"/>
    </source>
</evidence>
<dbReference type="PANTHER" id="PTHR42756">
    <property type="entry name" value="TRANSCRIPTIONAL REGULATOR, MARR"/>
    <property type="match status" value="1"/>
</dbReference>
<dbReference type="InterPro" id="IPR036390">
    <property type="entry name" value="WH_DNA-bd_sf"/>
</dbReference>
<dbReference type="Gene3D" id="1.10.10.10">
    <property type="entry name" value="Winged helix-like DNA-binding domain superfamily/Winged helix DNA-binding domain"/>
    <property type="match status" value="1"/>
</dbReference>
<dbReference type="AlphaFoldDB" id="A0A5C1QNK3"/>
<dbReference type="PANTHER" id="PTHR42756:SF1">
    <property type="entry name" value="TRANSCRIPTIONAL REPRESSOR OF EMRAB OPERON"/>
    <property type="match status" value="1"/>
</dbReference>
<dbReference type="GO" id="GO:0003700">
    <property type="term" value="F:DNA-binding transcription factor activity"/>
    <property type="evidence" value="ECO:0007669"/>
    <property type="project" value="InterPro"/>
</dbReference>
<dbReference type="SMART" id="SM00347">
    <property type="entry name" value="HTH_MARR"/>
    <property type="match status" value="1"/>
</dbReference>
<keyword evidence="1" id="KW-0805">Transcription regulation</keyword>
<dbReference type="EMBL" id="CP036150">
    <property type="protein sequence ID" value="QEN08799.1"/>
    <property type="molecule type" value="Genomic_DNA"/>
</dbReference>
<reference evidence="5 6" key="1">
    <citation type="submission" date="2019-02" db="EMBL/GenBank/DDBJ databases">
        <title>Complete Genome Sequence and Methylome Analysis of free living Spirochaetas.</title>
        <authorList>
            <person name="Fomenkov A."/>
            <person name="Dubinina G."/>
            <person name="Leshcheva N."/>
            <person name="Mikheeva N."/>
            <person name="Grabovich M."/>
            <person name="Vincze T."/>
            <person name="Roberts R.J."/>
        </authorList>
    </citation>
    <scope>NUCLEOTIDE SEQUENCE [LARGE SCALE GENOMIC DNA]</scope>
    <source>
        <strain evidence="5 6">K2</strain>
    </source>
</reference>